<organism evidence="2 3">
    <name type="scientific">Sphingomonas cynarae</name>
    <dbReference type="NCBI Taxonomy" id="930197"/>
    <lineage>
        <taxon>Bacteria</taxon>
        <taxon>Pseudomonadati</taxon>
        <taxon>Pseudomonadota</taxon>
        <taxon>Alphaproteobacteria</taxon>
        <taxon>Sphingomonadales</taxon>
        <taxon>Sphingomonadaceae</taxon>
        <taxon>Sphingomonas</taxon>
    </lineage>
</organism>
<protein>
    <submittedName>
        <fullName evidence="2">Uncharacterized protein</fullName>
    </submittedName>
</protein>
<feature type="transmembrane region" description="Helical" evidence="1">
    <location>
        <begin position="12"/>
        <end position="30"/>
    </location>
</feature>
<gene>
    <name evidence="2" type="ORF">GCM10022268_31240</name>
</gene>
<dbReference type="Proteomes" id="UP001500523">
    <property type="component" value="Unassembled WGS sequence"/>
</dbReference>
<accession>A0ABP7EKR5</accession>
<evidence type="ECO:0000313" key="3">
    <source>
        <dbReference type="Proteomes" id="UP001500523"/>
    </source>
</evidence>
<evidence type="ECO:0000313" key="2">
    <source>
        <dbReference type="EMBL" id="GAA3720683.1"/>
    </source>
</evidence>
<reference evidence="3" key="1">
    <citation type="journal article" date="2019" name="Int. J. Syst. Evol. Microbiol.">
        <title>The Global Catalogue of Microorganisms (GCM) 10K type strain sequencing project: providing services to taxonomists for standard genome sequencing and annotation.</title>
        <authorList>
            <consortium name="The Broad Institute Genomics Platform"/>
            <consortium name="The Broad Institute Genome Sequencing Center for Infectious Disease"/>
            <person name="Wu L."/>
            <person name="Ma J."/>
        </authorList>
    </citation>
    <scope>NUCLEOTIDE SEQUENCE [LARGE SCALE GENOMIC DNA]</scope>
    <source>
        <strain evidence="3">JCM 17498</strain>
    </source>
</reference>
<comment type="caution">
    <text evidence="2">The sequence shown here is derived from an EMBL/GenBank/DDBJ whole genome shotgun (WGS) entry which is preliminary data.</text>
</comment>
<sequence length="163" mass="17605">MSEPVQKFVVETLLFLAGLLITVGLPWLVLRRLRSGKPSATPQLILDDGAGGKVIPLLASFSGLRCLPWIGLASNNLNPRLVITPDGIFYRVLGLRTCSWVDIAQVDVRTLGATVNIGFVFRDSPITFDANVGSIILAAQTLALLPTDVVLTRRARSVLTVEI</sequence>
<keyword evidence="3" id="KW-1185">Reference proteome</keyword>
<dbReference type="EMBL" id="BAABBF010000008">
    <property type="protein sequence ID" value="GAA3720683.1"/>
    <property type="molecule type" value="Genomic_DNA"/>
</dbReference>
<keyword evidence="1" id="KW-0472">Membrane</keyword>
<dbReference type="RefSeq" id="WP_344694326.1">
    <property type="nucleotide sequence ID" value="NZ_BAABBF010000008.1"/>
</dbReference>
<keyword evidence="1" id="KW-1133">Transmembrane helix</keyword>
<keyword evidence="1" id="KW-0812">Transmembrane</keyword>
<evidence type="ECO:0000256" key="1">
    <source>
        <dbReference type="SAM" id="Phobius"/>
    </source>
</evidence>
<proteinExistence type="predicted"/>
<name>A0ABP7EKR5_9SPHN</name>